<feature type="domain" description="DUF6604" evidence="2">
    <location>
        <begin position="12"/>
        <end position="270"/>
    </location>
</feature>
<name>A0AAN7CHJ3_9PEZI</name>
<keyword evidence="4" id="KW-1185">Reference proteome</keyword>
<sequence length="825" mass="92790">MLPEALESTYERYKHDTAVVSSWLVRTAKQYGYPKPLEVISGEAKTKSARLKGKARKQMNKTAGGRVNKPTSGKQRYEYILAIKDFVPLAEFIATVNGPKPVSIPRTITTALSRVIRVRKSFSTLLEREGSALDVDSDVKHSYFVGILEKVRDILKPLVGALDLSEMHETVPDTSMNPFSELEVYEPSEAFLNAPDVDITMPDYVPEPEDTMEDAYFAFCALFQDALSLRSRISGLWNGYKSGAIHLAAVSVAANTTINLVRQIEEDIAPLINKHGGILRFIHVYFAATCIGQGKDYKKRERPSDDINLDTYDIADHCMFNAWQCLDAFRRAHSPGHFQAYNGHFGEYDQSLDSAQLSNRMKYQQDKAALLEILGDITVVALALKANPCEDEFTRGVRLMLKAGEVPFWVAFAAQVFLDTLRCLQGPNALRPFEEMQVWNSTVADSINTVMAFHRENKLRIKNWPPSNDAILKQIIGVCNFWANDPVGALKQRRGLPFKPFLFLHRHATFCGLWIHYVRASFHESGTIFTMAWGTTLYTGHLYHAMRREALLEAARWDDMELLLALQGANAFFVGGPPRDVERDFKNYCLCMGYSAANWVPPSRQKKGQRPPLASTTGPRSLKTQADVSMRFMQLLGTEQGGGMTTEDVKLILAASQWTETREGDQIVMEKESSMTKPSASSKAIRKRKDELKKEEATPAEFVLKLALALQAEVAEVSFDYFSMHITCWSMLESIRKALDGKLRELFAPDYLEDASQLPFVVGYIFMAAARKEVWPGVEPLDLMRMAVPPVTRVIEHRGQSIRDKLEKVGIVHVIEGGDDDDERS</sequence>
<dbReference type="EMBL" id="MU860011">
    <property type="protein sequence ID" value="KAK4242160.1"/>
    <property type="molecule type" value="Genomic_DNA"/>
</dbReference>
<evidence type="ECO:0000259" key="2">
    <source>
        <dbReference type="Pfam" id="PF20253"/>
    </source>
</evidence>
<gene>
    <name evidence="3" type="ORF">C8A03DRAFT_40436</name>
</gene>
<feature type="region of interest" description="Disordered" evidence="1">
    <location>
        <begin position="601"/>
        <end position="621"/>
    </location>
</feature>
<evidence type="ECO:0000256" key="1">
    <source>
        <dbReference type="SAM" id="MobiDB-lite"/>
    </source>
</evidence>
<dbReference type="PANTHER" id="PTHR38795:SF1">
    <property type="entry name" value="DUF6604 DOMAIN-CONTAINING PROTEIN"/>
    <property type="match status" value="1"/>
</dbReference>
<evidence type="ECO:0000313" key="4">
    <source>
        <dbReference type="Proteomes" id="UP001303760"/>
    </source>
</evidence>
<accession>A0AAN7CHJ3</accession>
<reference evidence="3" key="1">
    <citation type="journal article" date="2023" name="Mol. Phylogenet. Evol.">
        <title>Genome-scale phylogeny and comparative genomics of the fungal order Sordariales.</title>
        <authorList>
            <person name="Hensen N."/>
            <person name="Bonometti L."/>
            <person name="Westerberg I."/>
            <person name="Brannstrom I.O."/>
            <person name="Guillou S."/>
            <person name="Cros-Aarteil S."/>
            <person name="Calhoun S."/>
            <person name="Haridas S."/>
            <person name="Kuo A."/>
            <person name="Mondo S."/>
            <person name="Pangilinan J."/>
            <person name="Riley R."/>
            <person name="LaButti K."/>
            <person name="Andreopoulos B."/>
            <person name="Lipzen A."/>
            <person name="Chen C."/>
            <person name="Yan M."/>
            <person name="Daum C."/>
            <person name="Ng V."/>
            <person name="Clum A."/>
            <person name="Steindorff A."/>
            <person name="Ohm R.A."/>
            <person name="Martin F."/>
            <person name="Silar P."/>
            <person name="Natvig D.O."/>
            <person name="Lalanne C."/>
            <person name="Gautier V."/>
            <person name="Ament-Velasquez S.L."/>
            <person name="Kruys A."/>
            <person name="Hutchinson M.I."/>
            <person name="Powell A.J."/>
            <person name="Barry K."/>
            <person name="Miller A.N."/>
            <person name="Grigoriev I.V."/>
            <person name="Debuchy R."/>
            <person name="Gladieux P."/>
            <person name="Hiltunen Thoren M."/>
            <person name="Johannesson H."/>
        </authorList>
    </citation>
    <scope>NUCLEOTIDE SEQUENCE</scope>
    <source>
        <strain evidence="3">CBS 532.94</strain>
    </source>
</reference>
<dbReference type="InterPro" id="IPR046539">
    <property type="entry name" value="DUF6604"/>
</dbReference>
<feature type="region of interest" description="Disordered" evidence="1">
    <location>
        <begin position="50"/>
        <end position="69"/>
    </location>
</feature>
<protein>
    <recommendedName>
        <fullName evidence="2">DUF6604 domain-containing protein</fullName>
    </recommendedName>
</protein>
<dbReference type="AlphaFoldDB" id="A0AAN7CHJ3"/>
<dbReference type="Proteomes" id="UP001303760">
    <property type="component" value="Unassembled WGS sequence"/>
</dbReference>
<dbReference type="Pfam" id="PF20253">
    <property type="entry name" value="DUF6604"/>
    <property type="match status" value="1"/>
</dbReference>
<proteinExistence type="predicted"/>
<evidence type="ECO:0000313" key="3">
    <source>
        <dbReference type="EMBL" id="KAK4242160.1"/>
    </source>
</evidence>
<comment type="caution">
    <text evidence="3">The sequence shown here is derived from an EMBL/GenBank/DDBJ whole genome shotgun (WGS) entry which is preliminary data.</text>
</comment>
<dbReference type="PANTHER" id="PTHR38795">
    <property type="entry name" value="DUF6604 DOMAIN-CONTAINING PROTEIN"/>
    <property type="match status" value="1"/>
</dbReference>
<organism evidence="3 4">
    <name type="scientific">Achaetomium macrosporum</name>
    <dbReference type="NCBI Taxonomy" id="79813"/>
    <lineage>
        <taxon>Eukaryota</taxon>
        <taxon>Fungi</taxon>
        <taxon>Dikarya</taxon>
        <taxon>Ascomycota</taxon>
        <taxon>Pezizomycotina</taxon>
        <taxon>Sordariomycetes</taxon>
        <taxon>Sordariomycetidae</taxon>
        <taxon>Sordariales</taxon>
        <taxon>Chaetomiaceae</taxon>
        <taxon>Achaetomium</taxon>
    </lineage>
</organism>
<reference evidence="3" key="2">
    <citation type="submission" date="2023-05" db="EMBL/GenBank/DDBJ databases">
        <authorList>
            <consortium name="Lawrence Berkeley National Laboratory"/>
            <person name="Steindorff A."/>
            <person name="Hensen N."/>
            <person name="Bonometti L."/>
            <person name="Westerberg I."/>
            <person name="Brannstrom I.O."/>
            <person name="Guillou S."/>
            <person name="Cros-Aarteil S."/>
            <person name="Calhoun S."/>
            <person name="Haridas S."/>
            <person name="Kuo A."/>
            <person name="Mondo S."/>
            <person name="Pangilinan J."/>
            <person name="Riley R."/>
            <person name="Labutti K."/>
            <person name="Andreopoulos B."/>
            <person name="Lipzen A."/>
            <person name="Chen C."/>
            <person name="Yanf M."/>
            <person name="Daum C."/>
            <person name="Ng V."/>
            <person name="Clum A."/>
            <person name="Ohm R."/>
            <person name="Martin F."/>
            <person name="Silar P."/>
            <person name="Natvig D."/>
            <person name="Lalanne C."/>
            <person name="Gautier V."/>
            <person name="Ament-Velasquez S.L."/>
            <person name="Kruys A."/>
            <person name="Hutchinson M.I."/>
            <person name="Powell A.J."/>
            <person name="Barry K."/>
            <person name="Miller A.N."/>
            <person name="Grigoriev I.V."/>
            <person name="Debuchy R."/>
            <person name="Gladieux P."/>
            <person name="Thoren M.H."/>
            <person name="Johannesson H."/>
        </authorList>
    </citation>
    <scope>NUCLEOTIDE SEQUENCE</scope>
    <source>
        <strain evidence="3">CBS 532.94</strain>
    </source>
</reference>
<feature type="compositionally biased region" description="Basic residues" evidence="1">
    <location>
        <begin position="50"/>
        <end position="59"/>
    </location>
</feature>